<protein>
    <submittedName>
        <fullName evidence="2">Uncharacterized protein</fullName>
    </submittedName>
</protein>
<dbReference type="AlphaFoldDB" id="A0A1Y1KQN2"/>
<proteinExistence type="predicted"/>
<evidence type="ECO:0000313" key="2">
    <source>
        <dbReference type="EMBL" id="JAV61187.1"/>
    </source>
</evidence>
<sequence>MLSYQQSRFCFHPIEREVARQHQQRPSYTMLGVRVPRQESEDVRTKPKGKQKERLKRKQSGTAMKKKMREMLFWRKTALPVLLPPPTVPFLRLARDFPVLISSSL</sequence>
<name>A0A1Y1KQN2_PHOPY</name>
<feature type="region of interest" description="Disordered" evidence="1">
    <location>
        <begin position="34"/>
        <end position="62"/>
    </location>
</feature>
<dbReference type="EMBL" id="GEZM01083077">
    <property type="protein sequence ID" value="JAV61187.1"/>
    <property type="molecule type" value="Transcribed_RNA"/>
</dbReference>
<organism evidence="2">
    <name type="scientific">Photinus pyralis</name>
    <name type="common">Common eastern firefly</name>
    <name type="synonym">Lampyris pyralis</name>
    <dbReference type="NCBI Taxonomy" id="7054"/>
    <lineage>
        <taxon>Eukaryota</taxon>
        <taxon>Metazoa</taxon>
        <taxon>Ecdysozoa</taxon>
        <taxon>Arthropoda</taxon>
        <taxon>Hexapoda</taxon>
        <taxon>Insecta</taxon>
        <taxon>Pterygota</taxon>
        <taxon>Neoptera</taxon>
        <taxon>Endopterygota</taxon>
        <taxon>Coleoptera</taxon>
        <taxon>Polyphaga</taxon>
        <taxon>Elateriformia</taxon>
        <taxon>Elateroidea</taxon>
        <taxon>Lampyridae</taxon>
        <taxon>Lampyrinae</taxon>
        <taxon>Photinus</taxon>
    </lineage>
</organism>
<reference evidence="2" key="1">
    <citation type="journal article" date="2016" name="Sci. Rep.">
        <title>Molecular characterization of firefly nuptial gifts: a multi-omics approach sheds light on postcopulatory sexual selection.</title>
        <authorList>
            <person name="Al-Wathiqui N."/>
            <person name="Fallon T.R."/>
            <person name="South A."/>
            <person name="Weng J.K."/>
            <person name="Lewis S.M."/>
        </authorList>
    </citation>
    <scope>NUCLEOTIDE SEQUENCE</scope>
</reference>
<accession>A0A1Y1KQN2</accession>
<evidence type="ECO:0000256" key="1">
    <source>
        <dbReference type="SAM" id="MobiDB-lite"/>
    </source>
</evidence>
<feature type="compositionally biased region" description="Basic residues" evidence="1">
    <location>
        <begin position="46"/>
        <end position="62"/>
    </location>
</feature>
<feature type="compositionally biased region" description="Basic and acidic residues" evidence="1">
    <location>
        <begin position="36"/>
        <end position="45"/>
    </location>
</feature>